<dbReference type="PROSITE" id="PS01266">
    <property type="entry name" value="ADENYLOSUCCIN_SYN_1"/>
    <property type="match status" value="1"/>
</dbReference>
<dbReference type="PANTHER" id="PTHR11846:SF0">
    <property type="entry name" value="ADENYLOSUCCINATE SYNTHETASE"/>
    <property type="match status" value="1"/>
</dbReference>
<dbReference type="PROSITE" id="PS00513">
    <property type="entry name" value="ADENYLOSUCCIN_SYN_2"/>
    <property type="match status" value="1"/>
</dbReference>
<dbReference type="Gene3D" id="3.40.440.10">
    <property type="entry name" value="Adenylosuccinate Synthetase, subunit A, domain 1"/>
    <property type="match status" value="1"/>
</dbReference>
<sequence length="429" mass="46244">MPAVVIVGAQWGDEGKGKATDLLAEHIDYVVKFNGGNNAGHTVVIGTEKYALHLLPSGILTPGVVPVISNGVVIDLAVLFQELDALNSRGIDTSKLRISANAHVITPYNVTVDKVSERFLGKRAIGTTGRGIGPTYADKINRVGIRIQDLFDESILRQKVEGALVAKNNLLTKVYNRAAIKVDDTVKELLSYTERLAPMVADTALELHQAIEANKTVLFEGGQATMLDVDHGTYPFVTSSSSTAGGASTGSGIGPGLFTTVIAIVKAYTTRVGSGPFPTELFDENGEFLRKTGHEFGTTTGRPRRCGWYDAPIARYSARINGVTDFVMTKLDVLTGLKEIPVCVAYEVDGVRHDEMPVSQSDFHHAKPIYQNFAGWTEDISGCKKFEDLPKTAQDYVLAIEKMSGARISAIGVGPARDAIIVRHDMLAK</sequence>
<keyword evidence="6" id="KW-0658">Purine biosynthesis</keyword>
<evidence type="ECO:0000256" key="1">
    <source>
        <dbReference type="ARBA" id="ARBA00001946"/>
    </source>
</evidence>
<proteinExistence type="inferred from homology"/>
<comment type="subunit">
    <text evidence="2">Homodimer.</text>
</comment>
<dbReference type="InterPro" id="IPR001114">
    <property type="entry name" value="Adenylosuccinate_synthetase"/>
</dbReference>
<dbReference type="InterPro" id="IPR042110">
    <property type="entry name" value="Adenylosuccinate_synth_dom2"/>
</dbReference>
<dbReference type="Gene3D" id="3.90.170.10">
    <property type="entry name" value="Adenylosuccinate Synthetase, subunit A, domain 3"/>
    <property type="match status" value="1"/>
</dbReference>
<reference evidence="9" key="1">
    <citation type="submission" date="2020-05" db="EMBL/GenBank/DDBJ databases">
        <authorList>
            <person name="Chiriac C."/>
            <person name="Salcher M."/>
            <person name="Ghai R."/>
            <person name="Kavagutti S V."/>
        </authorList>
    </citation>
    <scope>NUCLEOTIDE SEQUENCE</scope>
</reference>
<dbReference type="GO" id="GO:0044208">
    <property type="term" value="P:'de novo' AMP biosynthetic process"/>
    <property type="evidence" value="ECO:0007669"/>
    <property type="project" value="TreeGrafter"/>
</dbReference>
<dbReference type="PANTHER" id="PTHR11846">
    <property type="entry name" value="ADENYLOSUCCINATE SYNTHETASE"/>
    <property type="match status" value="1"/>
</dbReference>
<dbReference type="SUPFAM" id="SSF52540">
    <property type="entry name" value="P-loop containing nucleoside triphosphate hydrolases"/>
    <property type="match status" value="1"/>
</dbReference>
<dbReference type="InterPro" id="IPR042109">
    <property type="entry name" value="Adenylosuccinate_synth_dom1"/>
</dbReference>
<organism evidence="9">
    <name type="scientific">freshwater metagenome</name>
    <dbReference type="NCBI Taxonomy" id="449393"/>
    <lineage>
        <taxon>unclassified sequences</taxon>
        <taxon>metagenomes</taxon>
        <taxon>ecological metagenomes</taxon>
    </lineage>
</organism>
<keyword evidence="8" id="KW-0342">GTP-binding</keyword>
<accession>A0A6J6NMZ6</accession>
<evidence type="ECO:0000256" key="4">
    <source>
        <dbReference type="ARBA" id="ARBA00022723"/>
    </source>
</evidence>
<dbReference type="FunFam" id="3.90.170.10:FF:000001">
    <property type="entry name" value="Adenylosuccinate synthetase"/>
    <property type="match status" value="1"/>
</dbReference>
<evidence type="ECO:0000313" key="9">
    <source>
        <dbReference type="EMBL" id="CAB4687576.1"/>
    </source>
</evidence>
<dbReference type="FunFam" id="1.10.300.10:FF:000001">
    <property type="entry name" value="Adenylosuccinate synthetase"/>
    <property type="match status" value="1"/>
</dbReference>
<dbReference type="CDD" id="cd03108">
    <property type="entry name" value="AdSS"/>
    <property type="match status" value="1"/>
</dbReference>
<dbReference type="GO" id="GO:0005525">
    <property type="term" value="F:GTP binding"/>
    <property type="evidence" value="ECO:0007669"/>
    <property type="project" value="UniProtKB-KW"/>
</dbReference>
<dbReference type="InterPro" id="IPR027417">
    <property type="entry name" value="P-loop_NTPase"/>
</dbReference>
<dbReference type="InterPro" id="IPR042111">
    <property type="entry name" value="Adenylosuccinate_synth_dom3"/>
</dbReference>
<protein>
    <submittedName>
        <fullName evidence="9">Unannotated protein</fullName>
    </submittedName>
</protein>
<evidence type="ECO:0000256" key="2">
    <source>
        <dbReference type="ARBA" id="ARBA00011738"/>
    </source>
</evidence>
<gene>
    <name evidence="9" type="ORF">UFOPK2370_00735</name>
</gene>
<keyword evidence="5" id="KW-0547">Nucleotide-binding</keyword>
<evidence type="ECO:0000256" key="3">
    <source>
        <dbReference type="ARBA" id="ARBA00022598"/>
    </source>
</evidence>
<comment type="cofactor">
    <cofactor evidence="1">
        <name>Mg(2+)</name>
        <dbReference type="ChEBI" id="CHEBI:18420"/>
    </cofactor>
</comment>
<dbReference type="AlphaFoldDB" id="A0A6J6NMZ6"/>
<evidence type="ECO:0000256" key="8">
    <source>
        <dbReference type="ARBA" id="ARBA00023134"/>
    </source>
</evidence>
<evidence type="ECO:0000256" key="6">
    <source>
        <dbReference type="ARBA" id="ARBA00022755"/>
    </source>
</evidence>
<dbReference type="GO" id="GO:0046872">
    <property type="term" value="F:metal ion binding"/>
    <property type="evidence" value="ECO:0007669"/>
    <property type="project" value="UniProtKB-KW"/>
</dbReference>
<dbReference type="GO" id="GO:0046040">
    <property type="term" value="P:IMP metabolic process"/>
    <property type="evidence" value="ECO:0007669"/>
    <property type="project" value="TreeGrafter"/>
</dbReference>
<keyword evidence="4" id="KW-0479">Metal-binding</keyword>
<evidence type="ECO:0000256" key="5">
    <source>
        <dbReference type="ARBA" id="ARBA00022741"/>
    </source>
</evidence>
<dbReference type="InterPro" id="IPR018220">
    <property type="entry name" value="Adenylosuccin_syn_GTP-bd"/>
</dbReference>
<dbReference type="EMBL" id="CAEZXK010000016">
    <property type="protein sequence ID" value="CAB4687576.1"/>
    <property type="molecule type" value="Genomic_DNA"/>
</dbReference>
<dbReference type="Pfam" id="PF00709">
    <property type="entry name" value="Adenylsucc_synt"/>
    <property type="match status" value="1"/>
</dbReference>
<dbReference type="NCBIfam" id="NF002223">
    <property type="entry name" value="PRK01117.1"/>
    <property type="match status" value="1"/>
</dbReference>
<evidence type="ECO:0000256" key="7">
    <source>
        <dbReference type="ARBA" id="ARBA00022842"/>
    </source>
</evidence>
<dbReference type="GO" id="GO:0005737">
    <property type="term" value="C:cytoplasm"/>
    <property type="evidence" value="ECO:0007669"/>
    <property type="project" value="TreeGrafter"/>
</dbReference>
<keyword evidence="7" id="KW-0460">Magnesium</keyword>
<keyword evidence="3" id="KW-0436">Ligase</keyword>
<dbReference type="Gene3D" id="1.10.300.10">
    <property type="entry name" value="Adenylosuccinate Synthetase, subunit A, domain 2"/>
    <property type="match status" value="1"/>
</dbReference>
<dbReference type="GO" id="GO:0004019">
    <property type="term" value="F:adenylosuccinate synthase activity"/>
    <property type="evidence" value="ECO:0007669"/>
    <property type="project" value="InterPro"/>
</dbReference>
<name>A0A6J6NMZ6_9ZZZZ</name>
<dbReference type="InterPro" id="IPR033128">
    <property type="entry name" value="Adenylosuccin_syn_Lys_AS"/>
</dbReference>
<dbReference type="HAMAP" id="MF_00011">
    <property type="entry name" value="Adenylosucc_synth"/>
    <property type="match status" value="1"/>
</dbReference>
<dbReference type="SMART" id="SM00788">
    <property type="entry name" value="Adenylsucc_synt"/>
    <property type="match status" value="1"/>
</dbReference>
<dbReference type="NCBIfam" id="TIGR00184">
    <property type="entry name" value="purA"/>
    <property type="match status" value="1"/>
</dbReference>